<dbReference type="EMBL" id="JASJOS010000014">
    <property type="protein sequence ID" value="MDJ1484397.1"/>
    <property type="molecule type" value="Genomic_DNA"/>
</dbReference>
<dbReference type="AlphaFoldDB" id="A0AAE3UA67"/>
<accession>A0AAE3UA67</accession>
<dbReference type="Proteomes" id="UP001241110">
    <property type="component" value="Unassembled WGS sequence"/>
</dbReference>
<sequence>MLFEKDFQGQEWYEPFKDTSLKNMTWAKSLLKREFYCFLDYKSFYDTESYVSVFHQLSTFCKPDLDFQVLSYDGPFIYLLIDGEELIYEKEDTHYSDDQLCFKLNLFLCERTSCSLRFSQFHVSDWTCIGLMSKEQYDVMKQLQLVPLVEGEIDSQEMFW</sequence>
<evidence type="ECO:0000313" key="2">
    <source>
        <dbReference type="Proteomes" id="UP001241110"/>
    </source>
</evidence>
<name>A0AAE3UA67_9BACT</name>
<gene>
    <name evidence="1" type="ORF">QNI16_28120</name>
</gene>
<reference evidence="1" key="1">
    <citation type="submission" date="2023-05" db="EMBL/GenBank/DDBJ databases">
        <authorList>
            <person name="Zhang X."/>
        </authorList>
    </citation>
    <scope>NUCLEOTIDE SEQUENCE</scope>
    <source>
        <strain evidence="1">YF14B1</strain>
    </source>
</reference>
<organism evidence="1 2">
    <name type="scientific">Xanthocytophaga flava</name>
    <dbReference type="NCBI Taxonomy" id="3048013"/>
    <lineage>
        <taxon>Bacteria</taxon>
        <taxon>Pseudomonadati</taxon>
        <taxon>Bacteroidota</taxon>
        <taxon>Cytophagia</taxon>
        <taxon>Cytophagales</taxon>
        <taxon>Rhodocytophagaceae</taxon>
        <taxon>Xanthocytophaga</taxon>
    </lineage>
</organism>
<dbReference type="RefSeq" id="WP_313985632.1">
    <property type="nucleotide sequence ID" value="NZ_JASJOS010000014.1"/>
</dbReference>
<comment type="caution">
    <text evidence="1">The sequence shown here is derived from an EMBL/GenBank/DDBJ whole genome shotgun (WGS) entry which is preliminary data.</text>
</comment>
<proteinExistence type="predicted"/>
<evidence type="ECO:0000313" key="1">
    <source>
        <dbReference type="EMBL" id="MDJ1484397.1"/>
    </source>
</evidence>
<protein>
    <submittedName>
        <fullName evidence="1">Uncharacterized protein</fullName>
    </submittedName>
</protein>